<evidence type="ECO:0000313" key="2">
    <source>
        <dbReference type="Proteomes" id="UP000198211"/>
    </source>
</evidence>
<protein>
    <submittedName>
        <fullName evidence="1">Uncharacterized protein</fullName>
    </submittedName>
</protein>
<evidence type="ECO:0000313" key="1">
    <source>
        <dbReference type="EMBL" id="OWZ09964.1"/>
    </source>
</evidence>
<name>A0A225VXU8_9STRA</name>
<accession>A0A225VXU8</accession>
<dbReference type="AlphaFoldDB" id="A0A225VXU8"/>
<dbReference type="EMBL" id="NBNE01002606">
    <property type="protein sequence ID" value="OWZ09964.1"/>
    <property type="molecule type" value="Genomic_DNA"/>
</dbReference>
<organism evidence="1 2">
    <name type="scientific">Phytophthora megakarya</name>
    <dbReference type="NCBI Taxonomy" id="4795"/>
    <lineage>
        <taxon>Eukaryota</taxon>
        <taxon>Sar</taxon>
        <taxon>Stramenopiles</taxon>
        <taxon>Oomycota</taxon>
        <taxon>Peronosporomycetes</taxon>
        <taxon>Peronosporales</taxon>
        <taxon>Peronosporaceae</taxon>
        <taxon>Phytophthora</taxon>
    </lineage>
</organism>
<proteinExistence type="predicted"/>
<sequence length="116" mass="13008">MRPFANSQTGMACSYRTKPLSRKVNLTNSVSVQVARRSGLDLAQFVRVYRHQTPIDPRPNKDLFELAFCMVLYPHGNQTGQPGSSRVLQTIKFLPSMASKYETTSLKATKKDIISS</sequence>
<reference evidence="2" key="1">
    <citation type="submission" date="2017-03" db="EMBL/GenBank/DDBJ databases">
        <title>Phytopthora megakarya and P. palmivora, two closely related causual agents of cacao black pod achieved similar genome size and gene model numbers by different mechanisms.</title>
        <authorList>
            <person name="Ali S."/>
            <person name="Shao J."/>
            <person name="Larry D.J."/>
            <person name="Kronmiller B."/>
            <person name="Shen D."/>
            <person name="Strem M.D."/>
            <person name="Melnick R.L."/>
            <person name="Guiltinan M.J."/>
            <person name="Tyler B.M."/>
            <person name="Meinhardt L.W."/>
            <person name="Bailey B.A."/>
        </authorList>
    </citation>
    <scope>NUCLEOTIDE SEQUENCE [LARGE SCALE GENOMIC DNA]</scope>
    <source>
        <strain evidence="2">zdho120</strain>
    </source>
</reference>
<comment type="caution">
    <text evidence="1">The sequence shown here is derived from an EMBL/GenBank/DDBJ whole genome shotgun (WGS) entry which is preliminary data.</text>
</comment>
<gene>
    <name evidence="1" type="ORF">PHMEG_00017256</name>
</gene>
<keyword evidence="2" id="KW-1185">Reference proteome</keyword>
<dbReference type="Proteomes" id="UP000198211">
    <property type="component" value="Unassembled WGS sequence"/>
</dbReference>